<feature type="transmembrane region" description="Helical" evidence="1">
    <location>
        <begin position="144"/>
        <end position="161"/>
    </location>
</feature>
<dbReference type="PROSITE" id="PS50883">
    <property type="entry name" value="EAL"/>
    <property type="match status" value="1"/>
</dbReference>
<dbReference type="SUPFAM" id="SSF141868">
    <property type="entry name" value="EAL domain-like"/>
    <property type="match status" value="1"/>
</dbReference>
<evidence type="ECO:0000259" key="3">
    <source>
        <dbReference type="PROSITE" id="PS50887"/>
    </source>
</evidence>
<dbReference type="InterPro" id="IPR043128">
    <property type="entry name" value="Rev_trsase/Diguanyl_cyclase"/>
</dbReference>
<dbReference type="SMART" id="SM00267">
    <property type="entry name" value="GGDEF"/>
    <property type="match status" value="1"/>
</dbReference>
<dbReference type="InterPro" id="IPR001633">
    <property type="entry name" value="EAL_dom"/>
</dbReference>
<dbReference type="PANTHER" id="PTHR44757:SF2">
    <property type="entry name" value="BIOFILM ARCHITECTURE MAINTENANCE PROTEIN MBAA"/>
    <property type="match status" value="1"/>
</dbReference>
<dbReference type="InterPro" id="IPR000160">
    <property type="entry name" value="GGDEF_dom"/>
</dbReference>
<dbReference type="PROSITE" id="PS50887">
    <property type="entry name" value="GGDEF"/>
    <property type="match status" value="1"/>
</dbReference>
<dbReference type="InterPro" id="IPR035919">
    <property type="entry name" value="EAL_sf"/>
</dbReference>
<evidence type="ECO:0000256" key="1">
    <source>
        <dbReference type="SAM" id="Phobius"/>
    </source>
</evidence>
<proteinExistence type="predicted"/>
<keyword evidence="1" id="KW-0812">Transmembrane</keyword>
<feature type="transmembrane region" description="Helical" evidence="1">
    <location>
        <begin position="20"/>
        <end position="44"/>
    </location>
</feature>
<feature type="transmembrane region" description="Helical" evidence="1">
    <location>
        <begin position="88"/>
        <end position="110"/>
    </location>
</feature>
<dbReference type="CDD" id="cd01948">
    <property type="entry name" value="EAL"/>
    <property type="match status" value="1"/>
</dbReference>
<dbReference type="EMBL" id="JBHTJW010000002">
    <property type="protein sequence ID" value="MFD0929416.1"/>
    <property type="molecule type" value="Genomic_DNA"/>
</dbReference>
<evidence type="ECO:0000259" key="2">
    <source>
        <dbReference type="PROSITE" id="PS50883"/>
    </source>
</evidence>
<organism evidence="4 5">
    <name type="scientific">Methylophilus glucosoxydans</name>
    <dbReference type="NCBI Taxonomy" id="752553"/>
    <lineage>
        <taxon>Bacteria</taxon>
        <taxon>Pseudomonadati</taxon>
        <taxon>Pseudomonadota</taxon>
        <taxon>Betaproteobacteria</taxon>
        <taxon>Nitrosomonadales</taxon>
        <taxon>Methylophilaceae</taxon>
        <taxon>Methylophilus</taxon>
    </lineage>
</organism>
<accession>A0ABW3GFK0</accession>
<dbReference type="Pfam" id="PF00990">
    <property type="entry name" value="GGDEF"/>
    <property type="match status" value="1"/>
</dbReference>
<dbReference type="Pfam" id="PF00563">
    <property type="entry name" value="EAL"/>
    <property type="match status" value="1"/>
</dbReference>
<dbReference type="SUPFAM" id="SSF55073">
    <property type="entry name" value="Nucleotide cyclase"/>
    <property type="match status" value="1"/>
</dbReference>
<protein>
    <submittedName>
        <fullName evidence="4">Bifunctional diguanylate cyclase/phosphodiesterase</fullName>
    </submittedName>
</protein>
<dbReference type="InterPro" id="IPR029787">
    <property type="entry name" value="Nucleotide_cyclase"/>
</dbReference>
<dbReference type="Gene3D" id="3.30.70.270">
    <property type="match status" value="1"/>
</dbReference>
<keyword evidence="5" id="KW-1185">Reference proteome</keyword>
<evidence type="ECO:0000313" key="4">
    <source>
        <dbReference type="EMBL" id="MFD0929416.1"/>
    </source>
</evidence>
<dbReference type="PANTHER" id="PTHR44757">
    <property type="entry name" value="DIGUANYLATE CYCLASE DGCP"/>
    <property type="match status" value="1"/>
</dbReference>
<feature type="transmembrane region" description="Helical" evidence="1">
    <location>
        <begin position="116"/>
        <end position="137"/>
    </location>
</feature>
<evidence type="ECO:0000313" key="5">
    <source>
        <dbReference type="Proteomes" id="UP001597106"/>
    </source>
</evidence>
<dbReference type="RefSeq" id="WP_379074973.1">
    <property type="nucleotide sequence ID" value="NZ_JBHTJW010000002.1"/>
</dbReference>
<feature type="domain" description="GGDEF" evidence="3">
    <location>
        <begin position="243"/>
        <end position="378"/>
    </location>
</feature>
<keyword evidence="1" id="KW-0472">Membrane</keyword>
<feature type="transmembrane region" description="Helical" evidence="1">
    <location>
        <begin position="50"/>
        <end position="73"/>
    </location>
</feature>
<reference evidence="5" key="1">
    <citation type="journal article" date="2019" name="Int. J. Syst. Evol. Microbiol.">
        <title>The Global Catalogue of Microorganisms (GCM) 10K type strain sequencing project: providing services to taxonomists for standard genome sequencing and annotation.</title>
        <authorList>
            <consortium name="The Broad Institute Genomics Platform"/>
            <consortium name="The Broad Institute Genome Sequencing Center for Infectious Disease"/>
            <person name="Wu L."/>
            <person name="Ma J."/>
        </authorList>
    </citation>
    <scope>NUCLEOTIDE SEQUENCE [LARGE SCALE GENOMIC DNA]</scope>
    <source>
        <strain evidence="5">CCUG 59685</strain>
    </source>
</reference>
<dbReference type="NCBIfam" id="TIGR00254">
    <property type="entry name" value="GGDEF"/>
    <property type="match status" value="1"/>
</dbReference>
<gene>
    <name evidence="4" type="ORF">ACFQ1T_06445</name>
</gene>
<sequence>MIDLRYYRHFDENILYARYFSLLPYVPVVIVAAVVAMLTQISVFHRNEPFVWSFVVPAMLTLVSAAVFVYWFIHRKEKPHTDVVRKRLQFFASLLLVAGITTVICDLHLLQDSSGYSRYFLVVQMTLYGICFPFLLVSLGRPAYLYNLMLIVTTLAYVLYADIEYSHSFAFMILIFEIGMLIAMYRRNKSFDSLVYSSLHAQNLAAENARLANVDMLTELPNRRQFFATIKAQSLEHLKNEGKKFAIGIIDLDKFKQVNDAHGHRIGDLVLVEIGRRLKHYPRCQHPIHFYRLGGDEFAFHKHFVGDEAALKQLGQSLIALIEEPVAVEGMLFNLSASIGIAVFPEVDDTSEKLYEYADYALYHAKNTGRSHTELFSARHLERLQSRLQIERALRSADLVQEFFLVFQPMVDIPSGRTIAFECLARWNSPALGMVSPCVFIPVAESIGMISSLTLTLFSQALQAVQAWPAQIGLSFNLSAFDIISDKVVQDLVAMLAASGVDPARITFELTETALLQDFIVSRNNIELLRQTGVSLALDDFGTGYSSLSHVQGLPLNKIKVDRSFVHDMETNPKSKMIVRSILALSHGIGVDCVVEGAETQQQVDLLSSMGCKIIQGFYYASPMVEPEIVSYLRT</sequence>
<dbReference type="Proteomes" id="UP001597106">
    <property type="component" value="Unassembled WGS sequence"/>
</dbReference>
<name>A0ABW3GFK0_9PROT</name>
<dbReference type="CDD" id="cd01949">
    <property type="entry name" value="GGDEF"/>
    <property type="match status" value="1"/>
</dbReference>
<comment type="caution">
    <text evidence="4">The sequence shown here is derived from an EMBL/GenBank/DDBJ whole genome shotgun (WGS) entry which is preliminary data.</text>
</comment>
<feature type="domain" description="EAL" evidence="2">
    <location>
        <begin position="387"/>
        <end position="635"/>
    </location>
</feature>
<dbReference type="Gene3D" id="3.20.20.450">
    <property type="entry name" value="EAL domain"/>
    <property type="match status" value="1"/>
</dbReference>
<keyword evidence="1" id="KW-1133">Transmembrane helix</keyword>
<dbReference type="SMART" id="SM00052">
    <property type="entry name" value="EAL"/>
    <property type="match status" value="1"/>
</dbReference>
<dbReference type="InterPro" id="IPR052155">
    <property type="entry name" value="Biofilm_reg_signaling"/>
</dbReference>